<evidence type="ECO:0000313" key="2">
    <source>
        <dbReference type="EMBL" id="GAA3239812.1"/>
    </source>
</evidence>
<feature type="compositionally biased region" description="Basic and acidic residues" evidence="1">
    <location>
        <begin position="66"/>
        <end position="77"/>
    </location>
</feature>
<proteinExistence type="predicted"/>
<protein>
    <submittedName>
        <fullName evidence="2">Uncharacterized protein</fullName>
    </submittedName>
</protein>
<gene>
    <name evidence="2" type="ORF">GCM10010468_76160</name>
</gene>
<accession>A0ABP6QPF6</accession>
<evidence type="ECO:0000313" key="3">
    <source>
        <dbReference type="Proteomes" id="UP001501237"/>
    </source>
</evidence>
<feature type="region of interest" description="Disordered" evidence="1">
    <location>
        <begin position="1"/>
        <end position="112"/>
    </location>
</feature>
<organism evidence="2 3">
    <name type="scientific">Actinocorallia longicatena</name>
    <dbReference type="NCBI Taxonomy" id="111803"/>
    <lineage>
        <taxon>Bacteria</taxon>
        <taxon>Bacillati</taxon>
        <taxon>Actinomycetota</taxon>
        <taxon>Actinomycetes</taxon>
        <taxon>Streptosporangiales</taxon>
        <taxon>Thermomonosporaceae</taxon>
        <taxon>Actinocorallia</taxon>
    </lineage>
</organism>
<keyword evidence="3" id="KW-1185">Reference proteome</keyword>
<evidence type="ECO:0000256" key="1">
    <source>
        <dbReference type="SAM" id="MobiDB-lite"/>
    </source>
</evidence>
<sequence length="112" mass="11992">MQQVRLVGQERRGARLAEQAGQVTAGGHHLKPPLLHLCQGRDEQGSLGPLATPADQPQTAGAGEVDPDRKPVTVPERHPHRPQPVGLINHRKRHGGGISNRLNGNHGCLGWG</sequence>
<reference evidence="3" key="1">
    <citation type="journal article" date="2019" name="Int. J. Syst. Evol. Microbiol.">
        <title>The Global Catalogue of Microorganisms (GCM) 10K type strain sequencing project: providing services to taxonomists for standard genome sequencing and annotation.</title>
        <authorList>
            <consortium name="The Broad Institute Genomics Platform"/>
            <consortium name="The Broad Institute Genome Sequencing Center for Infectious Disease"/>
            <person name="Wu L."/>
            <person name="Ma J."/>
        </authorList>
    </citation>
    <scope>NUCLEOTIDE SEQUENCE [LARGE SCALE GENOMIC DNA]</scope>
    <source>
        <strain evidence="3">JCM 9377</strain>
    </source>
</reference>
<comment type="caution">
    <text evidence="2">The sequence shown here is derived from an EMBL/GenBank/DDBJ whole genome shotgun (WGS) entry which is preliminary data.</text>
</comment>
<dbReference type="Proteomes" id="UP001501237">
    <property type="component" value="Unassembled WGS sequence"/>
</dbReference>
<dbReference type="EMBL" id="BAAAUV010000039">
    <property type="protein sequence ID" value="GAA3239812.1"/>
    <property type="molecule type" value="Genomic_DNA"/>
</dbReference>
<name>A0ABP6QPF6_9ACTN</name>